<dbReference type="InterPro" id="IPR000008">
    <property type="entry name" value="C2_dom"/>
</dbReference>
<reference evidence="3" key="1">
    <citation type="journal article" date="2014" name="Proc. Natl. Acad. Sci. U.S.A.">
        <title>Extensive sampling of basidiomycete genomes demonstrates inadequacy of the white-rot/brown-rot paradigm for wood decay fungi.</title>
        <authorList>
            <person name="Riley R."/>
            <person name="Salamov A.A."/>
            <person name="Brown D.W."/>
            <person name="Nagy L.G."/>
            <person name="Floudas D."/>
            <person name="Held B.W."/>
            <person name="Levasseur A."/>
            <person name="Lombard V."/>
            <person name="Morin E."/>
            <person name="Otillar R."/>
            <person name="Lindquist E.A."/>
            <person name="Sun H."/>
            <person name="LaButti K.M."/>
            <person name="Schmutz J."/>
            <person name="Jabbour D."/>
            <person name="Luo H."/>
            <person name="Baker S.E."/>
            <person name="Pisabarro A.G."/>
            <person name="Walton J.D."/>
            <person name="Blanchette R.A."/>
            <person name="Henrissat B."/>
            <person name="Martin F."/>
            <person name="Cullen D."/>
            <person name="Hibbett D.S."/>
            <person name="Grigoriev I.V."/>
        </authorList>
    </citation>
    <scope>NUCLEOTIDE SEQUENCE [LARGE SCALE GENOMIC DNA]</scope>
    <source>
        <strain evidence="3">FD-172 SS1</strain>
    </source>
</reference>
<evidence type="ECO:0000313" key="2">
    <source>
        <dbReference type="EMBL" id="KDQ16162.1"/>
    </source>
</evidence>
<dbReference type="InterPro" id="IPR035892">
    <property type="entry name" value="C2_domain_sf"/>
</dbReference>
<dbReference type="InParanoid" id="A0A067MW92"/>
<dbReference type="Gene3D" id="2.60.40.150">
    <property type="entry name" value="C2 domain"/>
    <property type="match status" value="1"/>
</dbReference>
<protein>
    <recommendedName>
        <fullName evidence="1">C2 domain-containing protein</fullName>
    </recommendedName>
</protein>
<dbReference type="SMART" id="SM00239">
    <property type="entry name" value="C2"/>
    <property type="match status" value="1"/>
</dbReference>
<dbReference type="HOGENOM" id="CLU_1786534_0_0_1"/>
<evidence type="ECO:0000259" key="1">
    <source>
        <dbReference type="PROSITE" id="PS50004"/>
    </source>
</evidence>
<name>A0A067MW92_BOTB1</name>
<gene>
    <name evidence="2" type="ORF">BOTBODRAFT_54268</name>
</gene>
<dbReference type="EMBL" id="KL198029">
    <property type="protein sequence ID" value="KDQ16162.1"/>
    <property type="molecule type" value="Genomic_DNA"/>
</dbReference>
<feature type="domain" description="C2" evidence="1">
    <location>
        <begin position="1"/>
        <end position="109"/>
    </location>
</feature>
<evidence type="ECO:0000313" key="3">
    <source>
        <dbReference type="Proteomes" id="UP000027195"/>
    </source>
</evidence>
<keyword evidence="3" id="KW-1185">Reference proteome</keyword>
<organism evidence="2 3">
    <name type="scientific">Botryobasidium botryosum (strain FD-172 SS1)</name>
    <dbReference type="NCBI Taxonomy" id="930990"/>
    <lineage>
        <taxon>Eukaryota</taxon>
        <taxon>Fungi</taxon>
        <taxon>Dikarya</taxon>
        <taxon>Basidiomycota</taxon>
        <taxon>Agaricomycotina</taxon>
        <taxon>Agaricomycetes</taxon>
        <taxon>Cantharellales</taxon>
        <taxon>Botryobasidiaceae</taxon>
        <taxon>Botryobasidium</taxon>
    </lineage>
</organism>
<dbReference type="OrthoDB" id="67700at2759"/>
<dbReference type="CDD" id="cd00030">
    <property type="entry name" value="C2"/>
    <property type="match status" value="1"/>
</dbReference>
<sequence>MLSPPDRGERALSLTVCRATNLPNPHWRRLPRAYVQIETGGVARKTGVAPERSPDPVWNESMPFAQLSLLSEISLKVFHHGTLANTLLCQAKVEVKDLLQCAKNGTDVAIRLDSPARIYPKSSSSAHRGADGPMLFARVGLIAMN</sequence>
<dbReference type="SUPFAM" id="SSF49562">
    <property type="entry name" value="C2 domain (Calcium/lipid-binding domain, CaLB)"/>
    <property type="match status" value="1"/>
</dbReference>
<dbReference type="Proteomes" id="UP000027195">
    <property type="component" value="Unassembled WGS sequence"/>
</dbReference>
<dbReference type="PROSITE" id="PS50004">
    <property type="entry name" value="C2"/>
    <property type="match status" value="1"/>
</dbReference>
<dbReference type="Pfam" id="PF00168">
    <property type="entry name" value="C2"/>
    <property type="match status" value="1"/>
</dbReference>
<accession>A0A067MW92</accession>
<proteinExistence type="predicted"/>
<dbReference type="AlphaFoldDB" id="A0A067MW92"/>